<keyword evidence="2 7" id="KW-0285">Flavoprotein</keyword>
<dbReference type="InterPro" id="IPR036551">
    <property type="entry name" value="Flavin_trans-like"/>
</dbReference>
<comment type="caution">
    <text evidence="7">Lacks conserved residue(s) required for the propagation of feature annotation.</text>
</comment>
<evidence type="ECO:0000256" key="3">
    <source>
        <dbReference type="ARBA" id="ARBA00022643"/>
    </source>
</evidence>
<dbReference type="InterPro" id="IPR004507">
    <property type="entry name" value="UbiX-like"/>
</dbReference>
<feature type="binding site" evidence="7">
    <location>
        <begin position="37"/>
        <end position="39"/>
    </location>
    <ligand>
        <name>FMN</name>
        <dbReference type="ChEBI" id="CHEBI:58210"/>
    </ligand>
</feature>
<keyword evidence="10" id="KW-1185">Reference proteome</keyword>
<proteinExistence type="inferred from homology"/>
<evidence type="ECO:0000256" key="2">
    <source>
        <dbReference type="ARBA" id="ARBA00022630"/>
    </source>
</evidence>
<dbReference type="EMBL" id="AP021879">
    <property type="protein sequence ID" value="BBO91274.1"/>
    <property type="molecule type" value="Genomic_DNA"/>
</dbReference>
<gene>
    <name evidence="9" type="primary">ubiX_2</name>
    <name evidence="7" type="synonym">ubiX</name>
    <name evidence="9" type="ORF">DSCOOX_44540</name>
</gene>
<reference evidence="9 10" key="1">
    <citation type="submission" date="2019-11" db="EMBL/GenBank/DDBJ databases">
        <title>Comparative genomics of hydrocarbon-degrading Desulfosarcina strains.</title>
        <authorList>
            <person name="Watanabe M."/>
            <person name="Kojima H."/>
            <person name="Fukui M."/>
        </authorList>
    </citation>
    <scope>NUCLEOTIDE SEQUENCE [LARGE SCALE GENOMIC DNA]</scope>
    <source>
        <strain evidence="10">oXyS1</strain>
    </source>
</reference>
<evidence type="ECO:0000256" key="1">
    <source>
        <dbReference type="ARBA" id="ARBA00022602"/>
    </source>
</evidence>
<keyword evidence="3 7" id="KW-0288">FMN</keyword>
<comment type="similarity">
    <text evidence="6 7">Belongs to the UbiX/PAD1 family.</text>
</comment>
<keyword evidence="4 7" id="KW-0808">Transferase</keyword>
<evidence type="ECO:0000256" key="5">
    <source>
        <dbReference type="ARBA" id="ARBA00050612"/>
    </source>
</evidence>
<dbReference type="AlphaFoldDB" id="A0A5K8AHE5"/>
<comment type="catalytic activity">
    <reaction evidence="5 7">
        <text>dimethylallyl phosphate + FMNH2 = prenylated FMNH2 + phosphate</text>
        <dbReference type="Rhea" id="RHEA:37743"/>
        <dbReference type="ChEBI" id="CHEBI:43474"/>
        <dbReference type="ChEBI" id="CHEBI:57618"/>
        <dbReference type="ChEBI" id="CHEBI:87467"/>
        <dbReference type="ChEBI" id="CHEBI:88052"/>
        <dbReference type="EC" id="2.5.1.129"/>
    </reaction>
</comment>
<feature type="binding site" evidence="7">
    <location>
        <position position="63"/>
    </location>
    <ligand>
        <name>FMN</name>
        <dbReference type="ChEBI" id="CHEBI:58210"/>
    </ligand>
</feature>
<feature type="binding site" evidence="7">
    <location>
        <begin position="114"/>
        <end position="117"/>
    </location>
    <ligand>
        <name>FMN</name>
        <dbReference type="ChEBI" id="CHEBI:58210"/>
    </ligand>
</feature>
<organism evidence="9 10">
    <name type="scientific">Desulfosarcina ovata subsp. ovata</name>
    <dbReference type="NCBI Taxonomy" id="2752305"/>
    <lineage>
        <taxon>Bacteria</taxon>
        <taxon>Pseudomonadati</taxon>
        <taxon>Thermodesulfobacteriota</taxon>
        <taxon>Desulfobacteria</taxon>
        <taxon>Desulfobacterales</taxon>
        <taxon>Desulfosarcinaceae</taxon>
        <taxon>Desulfosarcina</taxon>
    </lineage>
</organism>
<dbReference type="GO" id="GO:0106141">
    <property type="term" value="F:flavin prenyltransferase activity"/>
    <property type="evidence" value="ECO:0007669"/>
    <property type="project" value="UniProtKB-EC"/>
</dbReference>
<evidence type="ECO:0000256" key="7">
    <source>
        <dbReference type="HAMAP-Rule" id="MF_01984"/>
    </source>
</evidence>
<dbReference type="FunFam" id="3.40.50.1950:FF:000001">
    <property type="entry name" value="Flavin prenyltransferase UbiX"/>
    <property type="match status" value="1"/>
</dbReference>
<evidence type="ECO:0000259" key="8">
    <source>
        <dbReference type="Pfam" id="PF02441"/>
    </source>
</evidence>
<name>A0A5K8AHE5_9BACT</name>
<feature type="binding site" evidence="7">
    <location>
        <position position="179"/>
    </location>
    <ligand>
        <name>dimethylallyl phosphate</name>
        <dbReference type="ChEBI" id="CHEBI:88052"/>
    </ligand>
</feature>
<protein>
    <recommendedName>
        <fullName evidence="7">Flavin prenyltransferase UbiX</fullName>
        <ecNumber evidence="7">2.5.1.129</ecNumber>
    </recommendedName>
</protein>
<sequence>MGAVGKWIVYGGTVVLNAQKGSIMADRQLPLILALTGASGVIYGVRALEVLHELKVPVHLIISDAAALNLEIETDYRLSQIKALATRVYDITDMAAAVASGSFRTCGMLISPCTIKTLSAVANAFNDNLIVRAADVCLKERRRLVLMVRETPFHAGHIELMTRVTALGGIILPPIPAFYHQPKTIADIIDQSIGKALDLLGVEHQLFKRWSGR</sequence>
<keyword evidence="1 7" id="KW-0637">Prenyltransferase</keyword>
<dbReference type="NCBIfam" id="NF004685">
    <property type="entry name" value="PRK06029.1"/>
    <property type="match status" value="1"/>
</dbReference>
<dbReference type="NCBIfam" id="TIGR00421">
    <property type="entry name" value="ubiX_pad"/>
    <property type="match status" value="1"/>
</dbReference>
<dbReference type="Proteomes" id="UP000422108">
    <property type="component" value="Chromosome"/>
</dbReference>
<dbReference type="HAMAP" id="MF_01984">
    <property type="entry name" value="ubiX_pad"/>
    <property type="match status" value="1"/>
</dbReference>
<accession>A0A5K8AHE5</accession>
<dbReference type="SUPFAM" id="SSF52507">
    <property type="entry name" value="Homo-oligomeric flavin-containing Cys decarboxylases, HFCD"/>
    <property type="match status" value="1"/>
</dbReference>
<feature type="binding site" evidence="7">
    <location>
        <position position="149"/>
    </location>
    <ligand>
        <name>FMN</name>
        <dbReference type="ChEBI" id="CHEBI:58210"/>
    </ligand>
</feature>
<comment type="function">
    <text evidence="7">Flavin prenyltransferase that catalyzes the synthesis of the prenylated FMN cofactor (prenyl-FMN) for 4-hydroxy-3-polyprenylbenzoic acid decarboxylase UbiD. The prenyltransferase is metal-independent and links a dimethylallyl moiety from dimethylallyl monophosphate (DMAP) to the flavin N5 and C6 atoms of FMN.</text>
</comment>
<dbReference type="Gene3D" id="3.40.50.1950">
    <property type="entry name" value="Flavin prenyltransferase-like"/>
    <property type="match status" value="1"/>
</dbReference>
<feature type="binding site" evidence="7">
    <location>
        <position position="195"/>
    </location>
    <ligand>
        <name>dimethylallyl phosphate</name>
        <dbReference type="ChEBI" id="CHEBI:88052"/>
    </ligand>
</feature>
<evidence type="ECO:0000256" key="6">
    <source>
        <dbReference type="ARBA" id="ARBA00060793"/>
    </source>
</evidence>
<evidence type="ECO:0000313" key="9">
    <source>
        <dbReference type="EMBL" id="BBO91274.1"/>
    </source>
</evidence>
<evidence type="ECO:0000256" key="4">
    <source>
        <dbReference type="ARBA" id="ARBA00022679"/>
    </source>
</evidence>
<evidence type="ECO:0000313" key="10">
    <source>
        <dbReference type="Proteomes" id="UP000422108"/>
    </source>
</evidence>
<feature type="domain" description="Flavoprotein" evidence="8">
    <location>
        <begin position="31"/>
        <end position="197"/>
    </location>
</feature>
<dbReference type="InterPro" id="IPR003382">
    <property type="entry name" value="Flavoprotein"/>
</dbReference>
<dbReference type="Pfam" id="PF02441">
    <property type="entry name" value="Flavoprotein"/>
    <property type="match status" value="1"/>
</dbReference>
<dbReference type="EC" id="2.5.1.129" evidence="7"/>